<reference evidence="2 3" key="1">
    <citation type="journal article" date="2019" name="Sci. Rep.">
        <title>Orb-weaving spider Araneus ventricosus genome elucidates the spidroin gene catalogue.</title>
        <authorList>
            <person name="Kono N."/>
            <person name="Nakamura H."/>
            <person name="Ohtoshi R."/>
            <person name="Moran D.A.P."/>
            <person name="Shinohara A."/>
            <person name="Yoshida Y."/>
            <person name="Fujiwara M."/>
            <person name="Mori M."/>
            <person name="Tomita M."/>
            <person name="Arakawa K."/>
        </authorList>
    </citation>
    <scope>NUCLEOTIDE SEQUENCE [LARGE SCALE GENOMIC DNA]</scope>
</reference>
<dbReference type="OrthoDB" id="6431384at2759"/>
<dbReference type="EMBL" id="BGPR01000310">
    <property type="protein sequence ID" value="GBM12182.1"/>
    <property type="molecule type" value="Genomic_DNA"/>
</dbReference>
<dbReference type="InterPro" id="IPR054465">
    <property type="entry name" value="Integrase_p58-like_C"/>
</dbReference>
<keyword evidence="3" id="KW-1185">Reference proteome</keyword>
<proteinExistence type="predicted"/>
<dbReference type="AlphaFoldDB" id="A0A4Y2D5Y5"/>
<evidence type="ECO:0000313" key="2">
    <source>
        <dbReference type="EMBL" id="GBM12182.1"/>
    </source>
</evidence>
<name>A0A4Y2D5Y5_ARAVE</name>
<evidence type="ECO:0000313" key="3">
    <source>
        <dbReference type="Proteomes" id="UP000499080"/>
    </source>
</evidence>
<protein>
    <recommendedName>
        <fullName evidence="1">Integrase p58-like C-terminal domain-containing protein</fullName>
    </recommendedName>
</protein>
<sequence>MTVLATLASRKRMKTRYDSIATDHHFKEGYQVWTYNPKIRRGLSSKQQQNWKGPYTVVKKLNDDVFIIQRSPNAKPKVIHVNRPAPYLANDHSSMK</sequence>
<dbReference type="Proteomes" id="UP000499080">
    <property type="component" value="Unassembled WGS sequence"/>
</dbReference>
<dbReference type="Pfam" id="PF22938">
    <property type="entry name" value="Integrase_p58_C"/>
    <property type="match status" value="1"/>
</dbReference>
<organism evidence="2 3">
    <name type="scientific">Araneus ventricosus</name>
    <name type="common">Orbweaver spider</name>
    <name type="synonym">Epeira ventricosa</name>
    <dbReference type="NCBI Taxonomy" id="182803"/>
    <lineage>
        <taxon>Eukaryota</taxon>
        <taxon>Metazoa</taxon>
        <taxon>Ecdysozoa</taxon>
        <taxon>Arthropoda</taxon>
        <taxon>Chelicerata</taxon>
        <taxon>Arachnida</taxon>
        <taxon>Araneae</taxon>
        <taxon>Araneomorphae</taxon>
        <taxon>Entelegynae</taxon>
        <taxon>Araneoidea</taxon>
        <taxon>Araneidae</taxon>
        <taxon>Araneus</taxon>
    </lineage>
</organism>
<gene>
    <name evidence="2" type="ORF">AVEN_20994_1</name>
</gene>
<comment type="caution">
    <text evidence="2">The sequence shown here is derived from an EMBL/GenBank/DDBJ whole genome shotgun (WGS) entry which is preliminary data.</text>
</comment>
<accession>A0A4Y2D5Y5</accession>
<evidence type="ECO:0000259" key="1">
    <source>
        <dbReference type="Pfam" id="PF22938"/>
    </source>
</evidence>
<feature type="domain" description="Integrase p58-like C-terminal" evidence="1">
    <location>
        <begin position="53"/>
        <end position="83"/>
    </location>
</feature>